<dbReference type="PROSITE" id="PS50045">
    <property type="entry name" value="SIGMA54_INTERACT_4"/>
    <property type="match status" value="1"/>
</dbReference>
<dbReference type="EMBL" id="SLWV01000032">
    <property type="protein sequence ID" value="TCO69349.1"/>
    <property type="molecule type" value="Genomic_DNA"/>
</dbReference>
<dbReference type="InterPro" id="IPR025662">
    <property type="entry name" value="Sigma_54_int_dom_ATP-bd_1"/>
</dbReference>
<keyword evidence="3" id="KW-0805">Transcription regulation</keyword>
<dbReference type="Gene3D" id="3.40.50.300">
    <property type="entry name" value="P-loop containing nucleotide triphosphate hydrolases"/>
    <property type="match status" value="1"/>
</dbReference>
<dbReference type="RefSeq" id="WP_132247603.1">
    <property type="nucleotide sequence ID" value="NZ_SLWV01000032.1"/>
</dbReference>
<keyword evidence="4" id="KW-0238">DNA-binding</keyword>
<dbReference type="Pfam" id="PF25601">
    <property type="entry name" value="AAA_lid_14"/>
    <property type="match status" value="1"/>
</dbReference>
<dbReference type="PROSITE" id="PS00688">
    <property type="entry name" value="SIGMA54_INTERACT_3"/>
    <property type="match status" value="1"/>
</dbReference>
<dbReference type="Pfam" id="PF00158">
    <property type="entry name" value="Sigma54_activat"/>
    <property type="match status" value="1"/>
</dbReference>
<dbReference type="SUPFAM" id="SSF52540">
    <property type="entry name" value="P-loop containing nucleoside triphosphate hydrolases"/>
    <property type="match status" value="1"/>
</dbReference>
<dbReference type="SUPFAM" id="SSF55785">
    <property type="entry name" value="PYP-like sensor domain (PAS domain)"/>
    <property type="match status" value="1"/>
</dbReference>
<keyword evidence="5" id="KW-0804">Transcription</keyword>
<evidence type="ECO:0000259" key="6">
    <source>
        <dbReference type="PROSITE" id="PS50045"/>
    </source>
</evidence>
<sequence>MKSIAIVSDSAFKNNRVNPVGKILSKNIRDVFGSNVHINNYYIDQLTDHDIIKENLILVMASSRANMIKDYVENPSNIIVVKRTFLKSGVYPLFSIPKDTDVLVVNDDIETVLESVSSLYHIGVNHVNLVPFEKGKSYTYIHTAISPSELELIPNYIENKIDVGSRVIDISTILFIIKTLKIQDKETQMNFYDYYQKIFSPNDSIEDNYNNLLVRTEELDFLLDLSHDGILLTDQKGKILIHNKRFREILDITKNQIDKHLHNILPELNFKQYYHHKTIDDLIHYHNKYINVVKKEIIHYNKDIKMYFSFQEVTYIKKLEQNLTHKLRQKGHVAKYTFTDIVSQSKTISTIIEKSKKIAQSDLTVLITGESGTGKEVLAQALHNVSKRKNQPFIAINAAAIPENLLESELFGYAKGSFTGALKDGKKGIFEMASTGTIFLDEIGDMPNHLQSKLLRVLQEKQITPIGADHIIDIDVRIIAATHKNPIEMVETGSFRRDLFYRLNIFPLELPPLRKRKEDILLLLNHFTNYKYNFSDACIEILQAYNWPGNIRELSNVAHYIKTLDEGPLLTPYALPNYIIPALSIQKPVFDSKEQITIPFKKEYICLEEKTNLKISISVLQAIKLLNEINKTSGRKHLLELLKKSALALQESELRRIIKHLDAMDLIIIKKGRTGNFITEKGLQFLTIYQQNS</sequence>
<dbReference type="SMART" id="SM00382">
    <property type="entry name" value="AAA"/>
    <property type="match status" value="1"/>
</dbReference>
<dbReference type="InterPro" id="IPR002078">
    <property type="entry name" value="Sigma_54_int"/>
</dbReference>
<dbReference type="InterPro" id="IPR025944">
    <property type="entry name" value="Sigma_54_int_dom_CS"/>
</dbReference>
<proteinExistence type="predicted"/>
<dbReference type="InterPro" id="IPR025943">
    <property type="entry name" value="Sigma_54_int_dom_ATP-bd_2"/>
</dbReference>
<name>A0A4R2KG25_9FIRM</name>
<keyword evidence="2" id="KW-0067">ATP-binding</keyword>
<organism evidence="7 8">
    <name type="scientific">Marinisporobacter balticus</name>
    <dbReference type="NCBI Taxonomy" id="2018667"/>
    <lineage>
        <taxon>Bacteria</taxon>
        <taxon>Bacillati</taxon>
        <taxon>Bacillota</taxon>
        <taxon>Clostridia</taxon>
        <taxon>Peptostreptococcales</taxon>
        <taxon>Thermotaleaceae</taxon>
        <taxon>Marinisporobacter</taxon>
    </lineage>
</organism>
<dbReference type="InterPro" id="IPR013668">
    <property type="entry name" value="RNase_R_HTH_12"/>
</dbReference>
<gene>
    <name evidence="7" type="ORF">EV214_13214</name>
</gene>
<evidence type="ECO:0000313" key="7">
    <source>
        <dbReference type="EMBL" id="TCO69349.1"/>
    </source>
</evidence>
<feature type="domain" description="Sigma-54 factor interaction" evidence="6">
    <location>
        <begin position="341"/>
        <end position="563"/>
    </location>
</feature>
<dbReference type="Gene3D" id="1.10.10.10">
    <property type="entry name" value="Winged helix-like DNA-binding domain superfamily/Winged helix DNA-binding domain"/>
    <property type="match status" value="1"/>
</dbReference>
<comment type="caution">
    <text evidence="7">The sequence shown here is derived from an EMBL/GenBank/DDBJ whole genome shotgun (WGS) entry which is preliminary data.</text>
</comment>
<keyword evidence="1" id="KW-0547">Nucleotide-binding</keyword>
<dbReference type="GO" id="GO:0006355">
    <property type="term" value="P:regulation of DNA-templated transcription"/>
    <property type="evidence" value="ECO:0007669"/>
    <property type="project" value="InterPro"/>
</dbReference>
<dbReference type="GO" id="GO:0005524">
    <property type="term" value="F:ATP binding"/>
    <property type="evidence" value="ECO:0007669"/>
    <property type="project" value="UniProtKB-KW"/>
</dbReference>
<dbReference type="InterPro" id="IPR035965">
    <property type="entry name" value="PAS-like_dom_sf"/>
</dbReference>
<dbReference type="Proteomes" id="UP000294919">
    <property type="component" value="Unassembled WGS sequence"/>
</dbReference>
<reference evidence="7 8" key="1">
    <citation type="submission" date="2019-03" db="EMBL/GenBank/DDBJ databases">
        <title>Genomic Encyclopedia of Type Strains, Phase IV (KMG-IV): sequencing the most valuable type-strain genomes for metagenomic binning, comparative biology and taxonomic classification.</title>
        <authorList>
            <person name="Goeker M."/>
        </authorList>
    </citation>
    <scope>NUCLEOTIDE SEQUENCE [LARGE SCALE GENOMIC DNA]</scope>
    <source>
        <strain evidence="7 8">DSM 102940</strain>
    </source>
</reference>
<dbReference type="CDD" id="cd00009">
    <property type="entry name" value="AAA"/>
    <property type="match status" value="1"/>
</dbReference>
<accession>A0A4R2KG25</accession>
<keyword evidence="8" id="KW-1185">Reference proteome</keyword>
<dbReference type="GO" id="GO:0003677">
    <property type="term" value="F:DNA binding"/>
    <property type="evidence" value="ECO:0007669"/>
    <property type="project" value="UniProtKB-KW"/>
</dbReference>
<dbReference type="InterPro" id="IPR058031">
    <property type="entry name" value="AAA_lid_NorR"/>
</dbReference>
<dbReference type="Gene3D" id="3.30.450.20">
    <property type="entry name" value="PAS domain"/>
    <property type="match status" value="1"/>
</dbReference>
<dbReference type="Gene3D" id="1.10.8.60">
    <property type="match status" value="1"/>
</dbReference>
<evidence type="ECO:0000256" key="5">
    <source>
        <dbReference type="ARBA" id="ARBA00023163"/>
    </source>
</evidence>
<dbReference type="OrthoDB" id="9803970at2"/>
<dbReference type="PANTHER" id="PTHR32071">
    <property type="entry name" value="TRANSCRIPTIONAL REGULATORY PROTEIN"/>
    <property type="match status" value="1"/>
</dbReference>
<dbReference type="PROSITE" id="PS00675">
    <property type="entry name" value="SIGMA54_INTERACT_1"/>
    <property type="match status" value="1"/>
</dbReference>
<protein>
    <submittedName>
        <fullName evidence="7">Transcriptional regulator with PAS, ATPase and Fis domain</fullName>
    </submittedName>
</protein>
<dbReference type="PROSITE" id="PS00676">
    <property type="entry name" value="SIGMA54_INTERACT_2"/>
    <property type="match status" value="1"/>
</dbReference>
<evidence type="ECO:0000256" key="4">
    <source>
        <dbReference type="ARBA" id="ARBA00023125"/>
    </source>
</evidence>
<dbReference type="FunFam" id="3.40.50.300:FF:000006">
    <property type="entry name" value="DNA-binding transcriptional regulator NtrC"/>
    <property type="match status" value="1"/>
</dbReference>
<evidence type="ECO:0000313" key="8">
    <source>
        <dbReference type="Proteomes" id="UP000294919"/>
    </source>
</evidence>
<evidence type="ECO:0000256" key="3">
    <source>
        <dbReference type="ARBA" id="ARBA00023015"/>
    </source>
</evidence>
<evidence type="ECO:0000256" key="2">
    <source>
        <dbReference type="ARBA" id="ARBA00022840"/>
    </source>
</evidence>
<dbReference type="InterPro" id="IPR036388">
    <property type="entry name" value="WH-like_DNA-bd_sf"/>
</dbReference>
<dbReference type="Pfam" id="PF08461">
    <property type="entry name" value="WHD_RNase_R"/>
    <property type="match status" value="1"/>
</dbReference>
<dbReference type="AlphaFoldDB" id="A0A4R2KG25"/>
<evidence type="ECO:0000256" key="1">
    <source>
        <dbReference type="ARBA" id="ARBA00022741"/>
    </source>
</evidence>
<dbReference type="InterPro" id="IPR027417">
    <property type="entry name" value="P-loop_NTPase"/>
</dbReference>
<dbReference type="InterPro" id="IPR003593">
    <property type="entry name" value="AAA+_ATPase"/>
</dbReference>
<dbReference type="PANTHER" id="PTHR32071:SF57">
    <property type="entry name" value="C4-DICARBOXYLATE TRANSPORT TRANSCRIPTIONAL REGULATORY PROTEIN DCTD"/>
    <property type="match status" value="1"/>
</dbReference>